<protein>
    <recommendedName>
        <fullName evidence="10">Dipeptidyl peptidase 9</fullName>
    </recommendedName>
</protein>
<dbReference type="Gene3D" id="3.40.50.1820">
    <property type="entry name" value="alpha/beta hydrolase"/>
    <property type="match status" value="1"/>
</dbReference>
<dbReference type="InterPro" id="IPR050278">
    <property type="entry name" value="Serine_Prot_S9B/DPPIV"/>
</dbReference>
<comment type="similarity">
    <text evidence="1">Belongs to the peptidase S9B family. DPPIV subfamily.</text>
</comment>
<evidence type="ECO:0000256" key="2">
    <source>
        <dbReference type="ARBA" id="ARBA00022670"/>
    </source>
</evidence>
<organism evidence="8 9">
    <name type="scientific">Ciona savignyi</name>
    <name type="common">Pacific transparent sea squirt</name>
    <dbReference type="NCBI Taxonomy" id="51511"/>
    <lineage>
        <taxon>Eukaryota</taxon>
        <taxon>Metazoa</taxon>
        <taxon>Chordata</taxon>
        <taxon>Tunicata</taxon>
        <taxon>Ascidiacea</taxon>
        <taxon>Phlebobranchia</taxon>
        <taxon>Cionidae</taxon>
        <taxon>Ciona</taxon>
    </lineage>
</organism>
<dbReference type="Pfam" id="PF00930">
    <property type="entry name" value="DPPIV_N"/>
    <property type="match status" value="1"/>
</dbReference>
<evidence type="ECO:0000256" key="1">
    <source>
        <dbReference type="ARBA" id="ARBA00010036"/>
    </source>
</evidence>
<dbReference type="PANTHER" id="PTHR11731:SF193">
    <property type="entry name" value="DIPEPTIDYL PEPTIDASE 9"/>
    <property type="match status" value="1"/>
</dbReference>
<dbReference type="GO" id="GO:0006508">
    <property type="term" value="P:proteolysis"/>
    <property type="evidence" value="ECO:0007669"/>
    <property type="project" value="UniProtKB-KW"/>
</dbReference>
<keyword evidence="9" id="KW-1185">Reference proteome</keyword>
<dbReference type="Pfam" id="PF00326">
    <property type="entry name" value="Peptidase_S9"/>
    <property type="match status" value="1"/>
</dbReference>
<dbReference type="Proteomes" id="UP000007875">
    <property type="component" value="Unassembled WGS sequence"/>
</dbReference>
<evidence type="ECO:0000259" key="5">
    <source>
        <dbReference type="Pfam" id="PF00326"/>
    </source>
</evidence>
<dbReference type="InterPro" id="IPR001375">
    <property type="entry name" value="Peptidase_S9_cat"/>
</dbReference>
<evidence type="ECO:0000256" key="4">
    <source>
        <dbReference type="ARBA" id="ARBA00022825"/>
    </source>
</evidence>
<reference evidence="8" key="3">
    <citation type="submission" date="2025-09" db="UniProtKB">
        <authorList>
            <consortium name="Ensembl"/>
        </authorList>
    </citation>
    <scope>IDENTIFICATION</scope>
</reference>
<dbReference type="AlphaFoldDB" id="H2Z5L6"/>
<keyword evidence="2" id="KW-0645">Protease</keyword>
<evidence type="ECO:0000259" key="6">
    <source>
        <dbReference type="Pfam" id="PF00930"/>
    </source>
</evidence>
<dbReference type="GO" id="GO:0008239">
    <property type="term" value="F:dipeptidyl-peptidase activity"/>
    <property type="evidence" value="ECO:0007669"/>
    <property type="project" value="TreeGrafter"/>
</dbReference>
<dbReference type="SUPFAM" id="SSF82171">
    <property type="entry name" value="DPP6 N-terminal domain-like"/>
    <property type="match status" value="1"/>
</dbReference>
<dbReference type="InterPro" id="IPR029058">
    <property type="entry name" value="AB_hydrolase_fold"/>
</dbReference>
<evidence type="ECO:0000256" key="3">
    <source>
        <dbReference type="ARBA" id="ARBA00022801"/>
    </source>
</evidence>
<dbReference type="eggNOG" id="KOG2281">
    <property type="taxonomic scope" value="Eukaryota"/>
</dbReference>
<sequence>TFVMNCEPDESQSTGGKPTWQEIRNCVRSSRKIHAQFAQKVPHDFIFVPLHCENSTENKNVRLFFLGVPHGQRENTLLYVDIPNNTDNPPDSPLEWKLVFDYFQTLQTDKYSKEEELLRERKRLSIHGITSYQISSDHRYIMFPCGGNIFTIMTEEVGTVGVKIALQGCSVEPSNIRSSCEGSRMDPKFSPNNSHLISFIHENDLWLTHTESGFERRLTYCNQGYLNRVESRLSAGSASYIVQEEFDRYTGYWWQPNNHTGRVHRILYELVDESDVEVLQIPNPMGKLPFDSYRYPTAGSPNAKVTLQLLEFTCSEDGKVRTTNVMSSNIAGINHIHWKLCLTVGNVVTRRLSEPLKEAFPWMEYIVRLSWLPNGNGVWAQLLDRAQQETSIVYIPLSRFDHVITDVEMADATAQCNPGLKILYEESCAVWINVHDAFHFMTRNDPDEVRFIWASERSGHRHLYLVKSQLKQTCKRLNTGDRVAVESKACVNSVTQLTSGKWDVLEPSNSMWVDERRGCIYFMGLKDTPLETHLYSVSYDAPGEVTRLTQPGYSHSISMNKLLKLKNGLFCFIKDCSMFVSVSSNIGEFFSAKIFNNPTHATPPAQLAELLDPLSASSVYFTSNFLFLSDLPEYSPPELFSFVNSCGDKIHGLYHKPSNMEAGRRYPTVLYIYGGPHVQLVTNSFKGLRYQRLFTLSMLGYAVVVIDGRGSSHRGIGFEGCLKNRLGQVEMSDQVEGLQYLAHKFNFIDLSRVAVHGWSYGGYLSLVGLAQRPDIFKVAIAGAPVVNWEKYDTGYTERYLGTPQANPTAYCDSSITGIASKFPNEPNRLLIVHGFIDENVHFIHTIELINALVKCCKPYQLQIYPGERHGIRNPESNEHFEVAVISFLQQNL</sequence>
<name>H2Z5L6_CIOSA</name>
<keyword evidence="4" id="KW-0720">Serine protease</keyword>
<evidence type="ECO:0008006" key="10">
    <source>
        <dbReference type="Google" id="ProtNLM"/>
    </source>
</evidence>
<feature type="domain" description="Peptidase S9 prolyl oligopeptidase catalytic" evidence="5">
    <location>
        <begin position="692"/>
        <end position="892"/>
    </location>
</feature>
<reference evidence="8" key="2">
    <citation type="submission" date="2025-08" db="UniProtKB">
        <authorList>
            <consortium name="Ensembl"/>
        </authorList>
    </citation>
    <scope>IDENTIFICATION</scope>
</reference>
<keyword evidence="3" id="KW-0378">Hydrolase</keyword>
<evidence type="ECO:0000259" key="7">
    <source>
        <dbReference type="Pfam" id="PF19520"/>
    </source>
</evidence>
<dbReference type="Pfam" id="PF19520">
    <property type="entry name" value="Dpp_8_9_N"/>
    <property type="match status" value="1"/>
</dbReference>
<evidence type="ECO:0000313" key="9">
    <source>
        <dbReference type="Proteomes" id="UP000007875"/>
    </source>
</evidence>
<feature type="domain" description="Dipeptidylpeptidase IV N-terminal" evidence="6">
    <location>
        <begin position="172"/>
        <end position="561"/>
    </location>
</feature>
<dbReference type="GO" id="GO:0008236">
    <property type="term" value="F:serine-type peptidase activity"/>
    <property type="evidence" value="ECO:0007669"/>
    <property type="project" value="UniProtKB-KW"/>
</dbReference>
<feature type="domain" description="Dipeptidyl peptidase 8 /9 ,N-terminal" evidence="7">
    <location>
        <begin position="19"/>
        <end position="124"/>
    </location>
</feature>
<dbReference type="GeneTree" id="ENSGT00940000169126"/>
<reference evidence="9" key="1">
    <citation type="submission" date="2003-08" db="EMBL/GenBank/DDBJ databases">
        <authorList>
            <person name="Birren B."/>
            <person name="Nusbaum C."/>
            <person name="Abebe A."/>
            <person name="Abouelleil A."/>
            <person name="Adekoya E."/>
            <person name="Ait-zahra M."/>
            <person name="Allen N."/>
            <person name="Allen T."/>
            <person name="An P."/>
            <person name="Anderson M."/>
            <person name="Anderson S."/>
            <person name="Arachchi H."/>
            <person name="Armbruster J."/>
            <person name="Bachantsang P."/>
            <person name="Baldwin J."/>
            <person name="Barry A."/>
            <person name="Bayul T."/>
            <person name="Blitshsteyn B."/>
            <person name="Bloom T."/>
            <person name="Blye J."/>
            <person name="Boguslavskiy L."/>
            <person name="Borowsky M."/>
            <person name="Boukhgalter B."/>
            <person name="Brunache A."/>
            <person name="Butler J."/>
            <person name="Calixte N."/>
            <person name="Calvo S."/>
            <person name="Camarata J."/>
            <person name="Campo K."/>
            <person name="Chang J."/>
            <person name="Cheshatsang Y."/>
            <person name="Citroen M."/>
            <person name="Collymore A."/>
            <person name="Considine T."/>
            <person name="Cook A."/>
            <person name="Cooke P."/>
            <person name="Corum B."/>
            <person name="Cuomo C."/>
            <person name="David R."/>
            <person name="Dawoe T."/>
            <person name="Degray S."/>
            <person name="Dodge S."/>
            <person name="Dooley K."/>
            <person name="Dorje P."/>
            <person name="Dorjee K."/>
            <person name="Dorris L."/>
            <person name="Duffey N."/>
            <person name="Dupes A."/>
            <person name="Elkins T."/>
            <person name="Engels R."/>
            <person name="Erickson J."/>
            <person name="Farina A."/>
            <person name="Faro S."/>
            <person name="Ferreira P."/>
            <person name="Fischer H."/>
            <person name="Fitzgerald M."/>
            <person name="Foley K."/>
            <person name="Gage D."/>
            <person name="Galagan J."/>
            <person name="Gearin G."/>
            <person name="Gnerre S."/>
            <person name="Gnirke A."/>
            <person name="Goyette A."/>
            <person name="Graham J."/>
            <person name="Grandbois E."/>
            <person name="Gyaltsen K."/>
            <person name="Hafez N."/>
            <person name="Hagopian D."/>
            <person name="Hagos B."/>
            <person name="Hall J."/>
            <person name="Hatcher B."/>
            <person name="Heller A."/>
            <person name="Higgins H."/>
            <person name="Honan T."/>
            <person name="Horn A."/>
            <person name="Houde N."/>
            <person name="Hughes L."/>
            <person name="Hulme W."/>
            <person name="Husby E."/>
            <person name="Iliev I."/>
            <person name="Jaffe D."/>
            <person name="Jones C."/>
            <person name="Kamal M."/>
            <person name="Kamat A."/>
            <person name="Kamvysselis M."/>
            <person name="Karlsson E."/>
            <person name="Kells C."/>
            <person name="Kieu A."/>
            <person name="Kisner P."/>
            <person name="Kodira C."/>
            <person name="Kulbokas E."/>
            <person name="Labutti K."/>
            <person name="Lama D."/>
            <person name="Landers T."/>
            <person name="Leger J."/>
            <person name="Levine S."/>
            <person name="Lewis D."/>
            <person name="Lewis T."/>
            <person name="Lindblad-toh K."/>
            <person name="Liu X."/>
            <person name="Lokyitsang T."/>
            <person name="Lokyitsang Y."/>
            <person name="Lucien O."/>
            <person name="Lui A."/>
            <person name="Ma L.J."/>
            <person name="Mabbitt R."/>
            <person name="Macdonald J."/>
            <person name="Maclean C."/>
            <person name="Major J."/>
            <person name="Manning J."/>
            <person name="Marabella R."/>
            <person name="Maru K."/>
            <person name="Matthews C."/>
            <person name="Mauceli E."/>
            <person name="Mccarthy M."/>
            <person name="Mcdonough S."/>
            <person name="Mcghee T."/>
            <person name="Meldrim J."/>
            <person name="Meneus L."/>
            <person name="Mesirov J."/>
            <person name="Mihalev A."/>
            <person name="Mihova T."/>
            <person name="Mikkelsen T."/>
            <person name="Mlenga V."/>
            <person name="Moru K."/>
            <person name="Mozes J."/>
            <person name="Mulrain L."/>
            <person name="Munson G."/>
            <person name="Naylor J."/>
            <person name="Newes C."/>
            <person name="Nguyen C."/>
            <person name="Nguyen N."/>
            <person name="Nguyen T."/>
            <person name="Nicol R."/>
            <person name="Nielsen C."/>
            <person name="Nizzari M."/>
            <person name="Norbu C."/>
            <person name="Norbu N."/>
            <person name="O'donnell P."/>
            <person name="Okoawo O."/>
            <person name="O'leary S."/>
            <person name="Omotosho B."/>
            <person name="O'neill K."/>
            <person name="Osman S."/>
            <person name="Parker S."/>
            <person name="Perrin D."/>
            <person name="Phunkhang P."/>
            <person name="Piqani B."/>
            <person name="Purcell S."/>
            <person name="Rachupka T."/>
            <person name="Ramasamy U."/>
            <person name="Rameau R."/>
            <person name="Ray V."/>
            <person name="Raymond C."/>
            <person name="Retta R."/>
            <person name="Richardson S."/>
            <person name="Rise C."/>
            <person name="Rodriguez J."/>
            <person name="Rogers J."/>
            <person name="Rogov P."/>
            <person name="Rutman M."/>
            <person name="Schupbach R."/>
            <person name="Seaman C."/>
            <person name="Settipalli S."/>
            <person name="Sharpe T."/>
            <person name="Sheridan J."/>
            <person name="Sherpa N."/>
            <person name="Shi J."/>
            <person name="Smirnov S."/>
            <person name="Smith C."/>
            <person name="Sougnez C."/>
            <person name="Spencer B."/>
            <person name="Stalker J."/>
            <person name="Stange-thomann N."/>
            <person name="Stavropoulos S."/>
            <person name="Stetson K."/>
            <person name="Stone C."/>
            <person name="Stone S."/>
            <person name="Stubbs M."/>
            <person name="Talamas J."/>
            <person name="Tchuinga P."/>
            <person name="Tenzing P."/>
            <person name="Tesfaye S."/>
            <person name="Theodore J."/>
            <person name="Thoulutsang Y."/>
            <person name="Topham K."/>
            <person name="Towey S."/>
            <person name="Tsamla T."/>
            <person name="Tsomo N."/>
            <person name="Vallee D."/>
            <person name="Vassiliev H."/>
            <person name="Venkataraman V."/>
            <person name="Vinson J."/>
            <person name="Vo A."/>
            <person name="Wade C."/>
            <person name="Wang S."/>
            <person name="Wangchuk T."/>
            <person name="Wangdi T."/>
            <person name="Whittaker C."/>
            <person name="Wilkinson J."/>
            <person name="Wu Y."/>
            <person name="Wyman D."/>
            <person name="Yadav S."/>
            <person name="Yang S."/>
            <person name="Yang X."/>
            <person name="Yeager S."/>
            <person name="Yee E."/>
            <person name="Young G."/>
            <person name="Zainoun J."/>
            <person name="Zembeck L."/>
            <person name="Zimmer A."/>
            <person name="Zody M."/>
            <person name="Lander E."/>
        </authorList>
    </citation>
    <scope>NUCLEOTIDE SEQUENCE [LARGE SCALE GENOMIC DNA]</scope>
</reference>
<accession>H2Z5L6</accession>
<dbReference type="FunCoup" id="H2Z5L6">
    <property type="interactions" value="571"/>
</dbReference>
<dbReference type="InParanoid" id="H2Z5L6"/>
<dbReference type="STRING" id="51511.ENSCSAVP00000012878"/>
<dbReference type="Gene3D" id="2.140.10.30">
    <property type="entry name" value="Dipeptidylpeptidase IV, N-terminal domain"/>
    <property type="match status" value="1"/>
</dbReference>
<proteinExistence type="inferred from homology"/>
<evidence type="ECO:0000313" key="8">
    <source>
        <dbReference type="Ensembl" id="ENSCSAVP00000012878.1"/>
    </source>
</evidence>
<dbReference type="InterPro" id="IPR002469">
    <property type="entry name" value="Peptidase_S9B_N"/>
</dbReference>
<dbReference type="SUPFAM" id="SSF53474">
    <property type="entry name" value="alpha/beta-Hydrolases"/>
    <property type="match status" value="1"/>
</dbReference>
<dbReference type="InterPro" id="IPR045785">
    <property type="entry name" value="Dpp_8/9_N"/>
</dbReference>
<dbReference type="OMA" id="VTHMTPQ"/>
<dbReference type="Ensembl" id="ENSCSAVT00000013027.1">
    <property type="protein sequence ID" value="ENSCSAVP00000012878.1"/>
    <property type="gene ID" value="ENSCSAVG00000007559.1"/>
</dbReference>
<dbReference type="PANTHER" id="PTHR11731">
    <property type="entry name" value="PROTEASE FAMILY S9B,C DIPEPTIDYL-PEPTIDASE IV-RELATED"/>
    <property type="match status" value="1"/>
</dbReference>